<proteinExistence type="predicted"/>
<dbReference type="EMBL" id="JACOOY010000014">
    <property type="protein sequence ID" value="MBC5665754.1"/>
    <property type="molecule type" value="Genomic_DNA"/>
</dbReference>
<dbReference type="RefSeq" id="WP_118519541.1">
    <property type="nucleotide sequence ID" value="NZ_JACOOY010000014.1"/>
</dbReference>
<comment type="caution">
    <text evidence="1">The sequence shown here is derived from an EMBL/GenBank/DDBJ whole genome shotgun (WGS) entry which is preliminary data.</text>
</comment>
<sequence>MLEPIGLSLQFLKKEVYTGSHHGMRYLLQKDEDTLKACTYPEPYCFEKTADEKKEWKKFEFSADGLTQALEWLSEVHEKSYND</sequence>
<gene>
    <name evidence="1" type="ORF">H8S07_10845</name>
</gene>
<evidence type="ECO:0000313" key="2">
    <source>
        <dbReference type="Proteomes" id="UP000647235"/>
    </source>
</evidence>
<reference evidence="1 2" key="1">
    <citation type="submission" date="2020-08" db="EMBL/GenBank/DDBJ databases">
        <title>Genome public.</title>
        <authorList>
            <person name="Liu C."/>
            <person name="Sun Q."/>
        </authorList>
    </citation>
    <scope>NUCLEOTIDE SEQUENCE [LARGE SCALE GENOMIC DNA]</scope>
    <source>
        <strain evidence="1 2">NSJ-36</strain>
    </source>
</reference>
<evidence type="ECO:0000313" key="1">
    <source>
        <dbReference type="EMBL" id="MBC5665754.1"/>
    </source>
</evidence>
<organism evidence="1 2">
    <name type="scientific">Dorea hominis</name>
    <dbReference type="NCBI Taxonomy" id="2763040"/>
    <lineage>
        <taxon>Bacteria</taxon>
        <taxon>Bacillati</taxon>
        <taxon>Bacillota</taxon>
        <taxon>Clostridia</taxon>
        <taxon>Lachnospirales</taxon>
        <taxon>Lachnospiraceae</taxon>
        <taxon>Dorea</taxon>
    </lineage>
</organism>
<name>A0ABR7EWM5_9FIRM</name>
<keyword evidence="2" id="KW-1185">Reference proteome</keyword>
<dbReference type="Proteomes" id="UP000647235">
    <property type="component" value="Unassembled WGS sequence"/>
</dbReference>
<protein>
    <submittedName>
        <fullName evidence="1">GNAT family acetyltransferase</fullName>
    </submittedName>
</protein>
<accession>A0ABR7EWM5</accession>